<dbReference type="SUPFAM" id="SSF81301">
    <property type="entry name" value="Nucleotidyltransferase"/>
    <property type="match status" value="1"/>
</dbReference>
<dbReference type="PANTHER" id="PTHR23092:SF15">
    <property type="entry name" value="INACTIVE NON-CANONICAL POLY(A) RNA POLYMERASE PROTEIN TRF4-2-RELATED"/>
    <property type="match status" value="1"/>
</dbReference>
<dbReference type="AlphaFoldDB" id="A0A0D7B7U4"/>
<dbReference type="GO" id="GO:0005730">
    <property type="term" value="C:nucleolus"/>
    <property type="evidence" value="ECO:0007669"/>
    <property type="project" value="TreeGrafter"/>
</dbReference>
<evidence type="ECO:0000256" key="5">
    <source>
        <dbReference type="SAM" id="MobiDB-lite"/>
    </source>
</evidence>
<evidence type="ECO:0000256" key="3">
    <source>
        <dbReference type="ARBA" id="ARBA00022723"/>
    </source>
</evidence>
<protein>
    <recommendedName>
        <fullName evidence="2">polynucleotide adenylyltransferase</fullName>
        <ecNumber evidence="2">2.7.7.19</ecNumber>
    </recommendedName>
</protein>
<dbReference type="Gene3D" id="1.10.1410.10">
    <property type="match status" value="1"/>
</dbReference>
<dbReference type="STRING" id="1314674.A0A0D7B7U4"/>
<dbReference type="Pfam" id="PF22600">
    <property type="entry name" value="MTPAP-like_central"/>
    <property type="match status" value="1"/>
</dbReference>
<evidence type="ECO:0000259" key="7">
    <source>
        <dbReference type="Pfam" id="PF22600"/>
    </source>
</evidence>
<dbReference type="GO" id="GO:0046872">
    <property type="term" value="F:metal ion binding"/>
    <property type="evidence" value="ECO:0007669"/>
    <property type="project" value="UniProtKB-KW"/>
</dbReference>
<reference evidence="8 9" key="1">
    <citation type="journal article" date="2015" name="Fungal Genet. Biol.">
        <title>Evolution of novel wood decay mechanisms in Agaricales revealed by the genome sequences of Fistulina hepatica and Cylindrobasidium torrendii.</title>
        <authorList>
            <person name="Floudas D."/>
            <person name="Held B.W."/>
            <person name="Riley R."/>
            <person name="Nagy L.G."/>
            <person name="Koehler G."/>
            <person name="Ransdell A.S."/>
            <person name="Younus H."/>
            <person name="Chow J."/>
            <person name="Chiniquy J."/>
            <person name="Lipzen A."/>
            <person name="Tritt A."/>
            <person name="Sun H."/>
            <person name="Haridas S."/>
            <person name="LaButti K."/>
            <person name="Ohm R.A."/>
            <person name="Kues U."/>
            <person name="Blanchette R.A."/>
            <person name="Grigoriev I.V."/>
            <person name="Minto R.E."/>
            <person name="Hibbett D.S."/>
        </authorList>
    </citation>
    <scope>NUCLEOTIDE SEQUENCE [LARGE SCALE GENOMIC DNA]</scope>
    <source>
        <strain evidence="8 9">FP15055 ss-10</strain>
    </source>
</reference>
<evidence type="ECO:0000256" key="4">
    <source>
        <dbReference type="ARBA" id="ARBA00022842"/>
    </source>
</evidence>
<comment type="similarity">
    <text evidence="1">Belongs to the DNA polymerase type-B-like family.</text>
</comment>
<sequence length="496" mass="55918">MAPPATNQDDIVFFPWQKLVKDRKFRDKEQKLHYEIAAFDEYCLPTTKETGVLVAVLDIVKNVVMGRVQGSQVHRFGSTLTGLTLPIPDLDLVIICPDLSPREVKNNLWTMQATFIRAGLTSRDLCEVRAHAKVPIFKFITLPHYGSIEVDLNFNNQDGIDVAGMVSTYKQELPALRPLVLILKNLVRDAGLGNPARAGIGSYALVCMCIHFLQVHDSRTISLEDDKTPYSNNIEEPLGALLIEMLYYYGCLFNYEDNYISVREGKALPKEDVPWIRESTWPTLVIQCLRNEDKNIAASLSAKNLEHLTTYLEQVYRTIRFQDHDNILASITGFSQETLNHRDAIDSLMRIGQPAPPPSPVSSSRRGRGLPPTTQQRPQHYDDNQSRPQYRGNDNRPGRGGGGGGGRGRGGGSRGGRSDYRDERASGGGGGYRDVRGHRDERGYRPPQQVQQQYDNRSRGRYAGGYQAPMDRNEGDRRGNDSYGRYDTSRREPRYR</sequence>
<dbReference type="EMBL" id="KN880548">
    <property type="protein sequence ID" value="KIY66623.1"/>
    <property type="molecule type" value="Genomic_DNA"/>
</dbReference>
<evidence type="ECO:0000256" key="1">
    <source>
        <dbReference type="ARBA" id="ARBA00008593"/>
    </source>
</evidence>
<dbReference type="InterPro" id="IPR054708">
    <property type="entry name" value="MTPAP-like_central"/>
</dbReference>
<dbReference type="CDD" id="cd05402">
    <property type="entry name" value="NT_PAP_TUTase"/>
    <property type="match status" value="1"/>
</dbReference>
<feature type="compositionally biased region" description="Basic and acidic residues" evidence="5">
    <location>
        <begin position="433"/>
        <end position="444"/>
    </location>
</feature>
<feature type="compositionally biased region" description="Gly residues" evidence="5">
    <location>
        <begin position="398"/>
        <end position="415"/>
    </location>
</feature>
<feature type="region of interest" description="Disordered" evidence="5">
    <location>
        <begin position="349"/>
        <end position="496"/>
    </location>
</feature>
<dbReference type="GO" id="GO:0043634">
    <property type="term" value="P:polyadenylation-dependent ncRNA catabolic process"/>
    <property type="evidence" value="ECO:0007669"/>
    <property type="project" value="TreeGrafter"/>
</dbReference>
<feature type="compositionally biased region" description="Basic and acidic residues" evidence="5">
    <location>
        <begin position="416"/>
        <end position="425"/>
    </location>
</feature>
<dbReference type="InterPro" id="IPR045862">
    <property type="entry name" value="Trf4-like"/>
</dbReference>
<keyword evidence="8" id="KW-0808">Transferase</keyword>
<keyword evidence="4" id="KW-0460">Magnesium</keyword>
<dbReference type="GO" id="GO:0031123">
    <property type="term" value="P:RNA 3'-end processing"/>
    <property type="evidence" value="ECO:0007669"/>
    <property type="project" value="TreeGrafter"/>
</dbReference>
<dbReference type="GO" id="GO:0003729">
    <property type="term" value="F:mRNA binding"/>
    <property type="evidence" value="ECO:0007669"/>
    <property type="project" value="TreeGrafter"/>
</dbReference>
<feature type="compositionally biased region" description="Low complexity" evidence="5">
    <location>
        <begin position="361"/>
        <end position="372"/>
    </location>
</feature>
<dbReference type="PANTHER" id="PTHR23092">
    <property type="entry name" value="POLY(A) RNA POLYMERASE"/>
    <property type="match status" value="1"/>
</dbReference>
<dbReference type="EC" id="2.7.7.19" evidence="2"/>
<dbReference type="Proteomes" id="UP000054007">
    <property type="component" value="Unassembled WGS sequence"/>
</dbReference>
<feature type="domain" description="Poly(A) RNA polymerase mitochondrial-like central palm" evidence="7">
    <location>
        <begin position="35"/>
        <end position="171"/>
    </location>
</feature>
<dbReference type="InterPro" id="IPR002058">
    <property type="entry name" value="PAP_assoc"/>
</dbReference>
<dbReference type="Pfam" id="PF03828">
    <property type="entry name" value="PAP_assoc"/>
    <property type="match status" value="1"/>
</dbReference>
<dbReference type="Gene3D" id="3.30.460.10">
    <property type="entry name" value="Beta Polymerase, domain 2"/>
    <property type="match status" value="1"/>
</dbReference>
<gene>
    <name evidence="8" type="ORF">CYLTODRAFT_455175</name>
</gene>
<dbReference type="GO" id="GO:0010605">
    <property type="term" value="P:negative regulation of macromolecule metabolic process"/>
    <property type="evidence" value="ECO:0007669"/>
    <property type="project" value="UniProtKB-ARBA"/>
</dbReference>
<dbReference type="InterPro" id="IPR043519">
    <property type="entry name" value="NT_sf"/>
</dbReference>
<accession>A0A0D7B7U4</accession>
<proteinExistence type="inferred from homology"/>
<dbReference type="GO" id="GO:1990817">
    <property type="term" value="F:poly(A) RNA polymerase activity"/>
    <property type="evidence" value="ECO:0007669"/>
    <property type="project" value="UniProtKB-EC"/>
</dbReference>
<evidence type="ECO:0000313" key="9">
    <source>
        <dbReference type="Proteomes" id="UP000054007"/>
    </source>
</evidence>
<evidence type="ECO:0000256" key="2">
    <source>
        <dbReference type="ARBA" id="ARBA00012388"/>
    </source>
</evidence>
<evidence type="ECO:0000259" key="6">
    <source>
        <dbReference type="Pfam" id="PF03828"/>
    </source>
</evidence>
<organism evidence="8 9">
    <name type="scientific">Cylindrobasidium torrendii FP15055 ss-10</name>
    <dbReference type="NCBI Taxonomy" id="1314674"/>
    <lineage>
        <taxon>Eukaryota</taxon>
        <taxon>Fungi</taxon>
        <taxon>Dikarya</taxon>
        <taxon>Basidiomycota</taxon>
        <taxon>Agaricomycotina</taxon>
        <taxon>Agaricomycetes</taxon>
        <taxon>Agaricomycetidae</taxon>
        <taxon>Agaricales</taxon>
        <taxon>Marasmiineae</taxon>
        <taxon>Physalacriaceae</taxon>
        <taxon>Cylindrobasidium</taxon>
    </lineage>
</organism>
<feature type="compositionally biased region" description="Basic and acidic residues" evidence="5">
    <location>
        <begin position="471"/>
        <end position="480"/>
    </location>
</feature>
<dbReference type="OrthoDB" id="273917at2759"/>
<name>A0A0D7B7U4_9AGAR</name>
<feature type="compositionally biased region" description="Basic and acidic residues" evidence="5">
    <location>
        <begin position="487"/>
        <end position="496"/>
    </location>
</feature>
<dbReference type="SUPFAM" id="SSF81631">
    <property type="entry name" value="PAP/OAS1 substrate-binding domain"/>
    <property type="match status" value="1"/>
</dbReference>
<keyword evidence="9" id="KW-1185">Reference proteome</keyword>
<dbReference type="GO" id="GO:0031499">
    <property type="term" value="C:TRAMP complex"/>
    <property type="evidence" value="ECO:0007669"/>
    <property type="project" value="TreeGrafter"/>
</dbReference>
<keyword evidence="3" id="KW-0479">Metal-binding</keyword>
<evidence type="ECO:0000313" key="8">
    <source>
        <dbReference type="EMBL" id="KIY66623.1"/>
    </source>
</evidence>
<feature type="domain" description="PAP-associated" evidence="6">
    <location>
        <begin position="237"/>
        <end position="287"/>
    </location>
</feature>